<keyword evidence="2 3" id="KW-0694">RNA-binding</keyword>
<name>Q4PIY4_BACIU</name>
<dbReference type="CDD" id="cd02798">
    <property type="entry name" value="tRNA_bind_CsaA"/>
    <property type="match status" value="1"/>
</dbReference>
<sequence>MAVIDDFEKLDIRTGTIVKAEEFPEARVPAIKLVIDFGTEIGIKQSSAQITKRYKPEGLINKQVIAVVNFPPRRIAGFKSEVLVLGGIPGQATSSFCSRISLSQTAQKSDNAKKDVCLRQTSLRIEAMHHTPHSCVP</sequence>
<dbReference type="InterPro" id="IPR008231">
    <property type="entry name" value="CsaA"/>
</dbReference>
<dbReference type="Gene3D" id="2.40.50.140">
    <property type="entry name" value="Nucleic acid-binding proteins"/>
    <property type="match status" value="1"/>
</dbReference>
<keyword evidence="1 3" id="KW-0820">tRNA-binding</keyword>
<protein>
    <submittedName>
        <fullName evidence="5">CsaA</fullName>
    </submittedName>
</protein>
<accession>Q4PIY4</accession>
<evidence type="ECO:0000313" key="5">
    <source>
        <dbReference type="EMBL" id="AAA11867.1"/>
    </source>
</evidence>
<dbReference type="NCBIfam" id="TIGR02222">
    <property type="entry name" value="chap_CsaA"/>
    <property type="match status" value="1"/>
</dbReference>
<dbReference type="SUPFAM" id="SSF50249">
    <property type="entry name" value="Nucleic acid-binding proteins"/>
    <property type="match status" value="1"/>
</dbReference>
<dbReference type="EMBL" id="S47908">
    <property type="protein sequence ID" value="AAA11867.1"/>
    <property type="molecule type" value="Genomic_DNA"/>
</dbReference>
<dbReference type="PANTHER" id="PTHR11586">
    <property type="entry name" value="TRNA-AMINOACYLATION COFACTOR ARC1 FAMILY MEMBER"/>
    <property type="match status" value="1"/>
</dbReference>
<dbReference type="Pfam" id="PF01588">
    <property type="entry name" value="tRNA_bind"/>
    <property type="match status" value="1"/>
</dbReference>
<evidence type="ECO:0000259" key="4">
    <source>
        <dbReference type="PROSITE" id="PS50886"/>
    </source>
</evidence>
<dbReference type="PANTHER" id="PTHR11586:SF37">
    <property type="entry name" value="TRNA-BINDING DOMAIN-CONTAINING PROTEIN"/>
    <property type="match status" value="1"/>
</dbReference>
<dbReference type="InterPro" id="IPR002547">
    <property type="entry name" value="tRNA-bd_dom"/>
</dbReference>
<dbReference type="AlphaFoldDB" id="Q4PIY4"/>
<dbReference type="GO" id="GO:0000049">
    <property type="term" value="F:tRNA binding"/>
    <property type="evidence" value="ECO:0007669"/>
    <property type="project" value="UniProtKB-UniRule"/>
</dbReference>
<dbReference type="PROSITE" id="PS50886">
    <property type="entry name" value="TRBD"/>
    <property type="match status" value="1"/>
</dbReference>
<dbReference type="NCBIfam" id="NF007494">
    <property type="entry name" value="PRK10089.1-3"/>
    <property type="match status" value="1"/>
</dbReference>
<dbReference type="InterPro" id="IPR051270">
    <property type="entry name" value="Tyrosine-tRNA_ligase_regulator"/>
</dbReference>
<proteinExistence type="predicted"/>
<feature type="domain" description="TRNA-binding" evidence="4">
    <location>
        <begin position="6"/>
        <end position="113"/>
    </location>
</feature>
<dbReference type="NCBIfam" id="NF007495">
    <property type="entry name" value="PRK10089.1-4"/>
    <property type="match status" value="1"/>
</dbReference>
<gene>
    <name evidence="5" type="primary">csaA</name>
</gene>
<evidence type="ECO:0000256" key="3">
    <source>
        <dbReference type="PROSITE-ProRule" id="PRU00209"/>
    </source>
</evidence>
<evidence type="ECO:0000256" key="2">
    <source>
        <dbReference type="ARBA" id="ARBA00022884"/>
    </source>
</evidence>
<reference evidence="5" key="1">
    <citation type="journal article" date="1992" name="Mol. Gen. Genet.">
        <title>Suppression of the growth and export defects of an Escherichia coli secA(Ts) mutant by a gene cloned from Bacillus subtilis.</title>
        <authorList>
            <person name="Mueller J."/>
            <person name="Walter F."/>
            <person name="van Dijl J.M."/>
            <person name="Behnke D."/>
        </authorList>
    </citation>
    <scope>NUCLEOTIDE SEQUENCE</scope>
    <source>
        <strain evidence="5">DB104</strain>
    </source>
</reference>
<dbReference type="InterPro" id="IPR012340">
    <property type="entry name" value="NA-bd_OB-fold"/>
</dbReference>
<dbReference type="FunFam" id="2.40.50.140:FF:000165">
    <property type="entry name" value="Chaperone CsaA"/>
    <property type="match status" value="1"/>
</dbReference>
<evidence type="ECO:0000256" key="1">
    <source>
        <dbReference type="ARBA" id="ARBA00022555"/>
    </source>
</evidence>
<organism evidence="5">
    <name type="scientific">Bacillus subtilis</name>
    <dbReference type="NCBI Taxonomy" id="1423"/>
    <lineage>
        <taxon>Bacteria</taxon>
        <taxon>Bacillati</taxon>
        <taxon>Bacillota</taxon>
        <taxon>Bacilli</taxon>
        <taxon>Bacillales</taxon>
        <taxon>Bacillaceae</taxon>
        <taxon>Bacillus</taxon>
    </lineage>
</organism>